<dbReference type="KEGG" id="psez:HME7025_01755"/>
<dbReference type="Proteomes" id="UP000245468">
    <property type="component" value="Chromosome"/>
</dbReference>
<gene>
    <name evidence="1" type="ORF">HME7025_01755</name>
</gene>
<accession>A0A2S2DXW7</accession>
<keyword evidence="2" id="KW-1185">Reference proteome</keyword>
<dbReference type="OrthoDB" id="9803895at2"/>
<keyword evidence="1" id="KW-0436">Ligase</keyword>
<organism evidence="1 2">
    <name type="scientific">Aquirufa nivalisilvae</name>
    <dbReference type="NCBI Taxonomy" id="2516557"/>
    <lineage>
        <taxon>Bacteria</taxon>
        <taxon>Pseudomonadati</taxon>
        <taxon>Bacteroidota</taxon>
        <taxon>Cytophagia</taxon>
        <taxon>Cytophagales</taxon>
        <taxon>Flectobacillaceae</taxon>
        <taxon>Aquirufa</taxon>
    </lineage>
</organism>
<proteinExistence type="predicted"/>
<evidence type="ECO:0000313" key="1">
    <source>
        <dbReference type="EMBL" id="AWL09607.1"/>
    </source>
</evidence>
<dbReference type="EMBL" id="CP029346">
    <property type="protein sequence ID" value="AWL09607.1"/>
    <property type="molecule type" value="Genomic_DNA"/>
</dbReference>
<protein>
    <submittedName>
        <fullName evidence="1">D-alanine--D-alanine ligase</fullName>
        <ecNumber evidence="1">6.3.2.4</ecNumber>
    </submittedName>
</protein>
<dbReference type="AlphaFoldDB" id="A0A2S2DXW7"/>
<dbReference type="EC" id="6.3.2.4" evidence="1"/>
<dbReference type="PROSITE" id="PS51178">
    <property type="entry name" value="PASTA"/>
    <property type="match status" value="2"/>
</dbReference>
<dbReference type="Pfam" id="PF03793">
    <property type="entry name" value="PASTA"/>
    <property type="match status" value="2"/>
</dbReference>
<dbReference type="CDD" id="cd06577">
    <property type="entry name" value="PASTA_pknB"/>
    <property type="match status" value="3"/>
</dbReference>
<evidence type="ECO:0000313" key="2">
    <source>
        <dbReference type="Proteomes" id="UP000245468"/>
    </source>
</evidence>
<name>A0A2S2DXW7_9BACT</name>
<sequence>MTTRFFYVQTKDSVDKMGFCFPDNSLTCIQYLNASLMMKIPTQTKKDLYTHIAILISLFLVLFFGFFFVYLPWSTHHGETIKVPNLKGMTMEKMEELVDANDLTYEISDCTFTADKPPLTILSQYPLPNALVKSGRKIYITINSETPPTIKMPGLIGLSVRSAEQQLLISGLRKGIVHEINDPRVKEVIEMQVNGRKIEAGATIPKGTMVDLFIGNGTANVEMELPDLVGKPLDEVNIILAGMNLTVGKIYYEANEEFQPGVVFKQVCATCTGTSIHPGDTIDLWVVGGGENQ</sequence>
<dbReference type="GO" id="GO:0008716">
    <property type="term" value="F:D-alanine-D-alanine ligase activity"/>
    <property type="evidence" value="ECO:0007669"/>
    <property type="project" value="UniProtKB-EC"/>
</dbReference>
<dbReference type="SMART" id="SM00740">
    <property type="entry name" value="PASTA"/>
    <property type="match status" value="3"/>
</dbReference>
<dbReference type="Gene3D" id="3.30.10.20">
    <property type="match status" value="3"/>
</dbReference>
<dbReference type="InterPro" id="IPR005543">
    <property type="entry name" value="PASTA_dom"/>
</dbReference>
<reference evidence="2" key="1">
    <citation type="submission" date="2018-05" db="EMBL/GenBank/DDBJ databases">
        <title>Pseudarcicella sp. HME7025 Genome sequencing and assembly.</title>
        <authorList>
            <person name="Kim H."/>
            <person name="Kang H."/>
            <person name="Joh K."/>
        </authorList>
    </citation>
    <scope>NUCLEOTIDE SEQUENCE [LARGE SCALE GENOMIC DNA]</scope>
    <source>
        <strain evidence="2">HME7025</strain>
    </source>
</reference>